<reference evidence="3 4" key="1">
    <citation type="submission" date="2019-05" db="EMBL/GenBank/DDBJ databases">
        <title>Roseovarius bejariae sp. nov., a moderately halophylic bacterium isolated from a saline soil in Rambla Salada (Murcia).</title>
        <authorList>
            <person name="Castro D.J."/>
            <person name="Gomez-Altuve A."/>
            <person name="Reina J.C."/>
            <person name="Rodriguez M."/>
            <person name="Sampedro I."/>
            <person name="Llamas I."/>
            <person name="Martinez-Checa F."/>
        </authorList>
    </citation>
    <scope>NUCLEOTIDE SEQUENCE [LARGE SCALE GENOMIC DNA]</scope>
    <source>
        <strain evidence="3 4">A21</strain>
    </source>
</reference>
<dbReference type="InterPro" id="IPR012337">
    <property type="entry name" value="RNaseH-like_sf"/>
</dbReference>
<dbReference type="Gene3D" id="3.30.420.10">
    <property type="entry name" value="Ribonuclease H-like superfamily/Ribonuclease H"/>
    <property type="match status" value="1"/>
</dbReference>
<dbReference type="SUPFAM" id="SSF53098">
    <property type="entry name" value="Ribonuclease H-like"/>
    <property type="match status" value="1"/>
</dbReference>
<feature type="domain" description="Integrase catalytic" evidence="2">
    <location>
        <begin position="313"/>
        <end position="519"/>
    </location>
</feature>
<dbReference type="PROSITE" id="PS50994">
    <property type="entry name" value="INTEGRASE"/>
    <property type="match status" value="1"/>
</dbReference>
<proteinExistence type="predicted"/>
<dbReference type="GO" id="GO:0015074">
    <property type="term" value="P:DNA integration"/>
    <property type="evidence" value="ECO:0007669"/>
    <property type="project" value="InterPro"/>
</dbReference>
<protein>
    <submittedName>
        <fullName evidence="3">Transposase family protein</fullName>
    </submittedName>
</protein>
<dbReference type="GO" id="GO:0003676">
    <property type="term" value="F:nucleic acid binding"/>
    <property type="evidence" value="ECO:0007669"/>
    <property type="project" value="InterPro"/>
</dbReference>
<evidence type="ECO:0000256" key="1">
    <source>
        <dbReference type="SAM" id="MobiDB-lite"/>
    </source>
</evidence>
<comment type="caution">
    <text evidence="3">The sequence shown here is derived from an EMBL/GenBank/DDBJ whole genome shotgun (WGS) entry which is preliminary data.</text>
</comment>
<evidence type="ECO:0000259" key="2">
    <source>
        <dbReference type="PROSITE" id="PS50994"/>
    </source>
</evidence>
<evidence type="ECO:0000313" key="4">
    <source>
        <dbReference type="Proteomes" id="UP000564704"/>
    </source>
</evidence>
<dbReference type="RefSeq" id="WP_154149826.1">
    <property type="nucleotide sequence ID" value="NZ_SZWE01000001.1"/>
</dbReference>
<gene>
    <name evidence="3" type="ORF">FDP25_05865</name>
</gene>
<sequence>MTVVPRYNFLPGTELTLLERPVVISGQDAHGYKMVGRDDGVTTVLPFAKLVEQLKLPGTTIDTAIPENGARLKQRLGGYTSSAALSEEQRELGRFHVAVCQGMLAYRAKIRAERGDPGFQLSDRIAGRPEARRFIATVASEVFGKKVLINPPRGGRSKGMYLYQGRTLMKYFRVFESLAPDESPIDALVSLDHLKGNRTDKIGLQLRELMTEVWEKFGIDYKKPAISNLHKRLETRVWEENKKRLRNDLPKLIVPSHRTLREHLDLLLTPTEQLIGTEGLSQARNKRGRGSTDLRALIIGELVEIDECKISLIASAKLAGFWERMSDGEKEALENLEKYIKSRFWILVMIDVATRMPLAWVISETPNAEATLALFRMATRDKSREKRLYGCSGEPAAAVGLMHVKNDNGPGLRNSTAVGALMGIGSINTVTRTYSSTDRSVMERLFGTLEMDIFKLLPGYTGGRPGELPGYDAKANGVLTVEQLHEIVTRYLVDEYPSTRHYGVGMGGRRPSDVYEAINETRGQIPPIDPHDRRIHLGWEQEVTPTDEGVRLFQGIWFNSNELQTKRDEYRIKGKVKVFVDPDNMNSATVVLPKVKEPVEVHLQMTAFADMTLPEILRLMAEQRREDPESAAFHEDRVMRTRKQRYDQIAAIGVEHNLSRSYSTIAECKAMAKAVFSGARVIPSQPIPATTRPEAITDLQPSEGVYRIGDDEEPIDGTAEMNDPVGMLGETGPKDPATGSLATSETNDSQPNSGHPSPPNTRSPGKQSGPTGALSRPKNLKGLE</sequence>
<dbReference type="Proteomes" id="UP000564704">
    <property type="component" value="Unassembled WGS sequence"/>
</dbReference>
<dbReference type="EMBL" id="SZWE01000001">
    <property type="protein sequence ID" value="MRU14952.1"/>
    <property type="molecule type" value="Genomic_DNA"/>
</dbReference>
<dbReference type="OrthoDB" id="5287589at2"/>
<name>A0A844CJV5_9RHOB</name>
<dbReference type="InterPro" id="IPR036397">
    <property type="entry name" value="RNaseH_sf"/>
</dbReference>
<feature type="compositionally biased region" description="Polar residues" evidence="1">
    <location>
        <begin position="740"/>
        <end position="755"/>
    </location>
</feature>
<accession>A0A844CJV5</accession>
<dbReference type="InterPro" id="IPR001584">
    <property type="entry name" value="Integrase_cat-core"/>
</dbReference>
<organism evidence="3 4">
    <name type="scientific">Roseovarius bejariae</name>
    <dbReference type="NCBI Taxonomy" id="2576383"/>
    <lineage>
        <taxon>Bacteria</taxon>
        <taxon>Pseudomonadati</taxon>
        <taxon>Pseudomonadota</taxon>
        <taxon>Alphaproteobacteria</taxon>
        <taxon>Rhodobacterales</taxon>
        <taxon>Roseobacteraceae</taxon>
        <taxon>Roseovarius</taxon>
    </lineage>
</organism>
<keyword evidence="4" id="KW-1185">Reference proteome</keyword>
<dbReference type="AlphaFoldDB" id="A0A844CJV5"/>
<evidence type="ECO:0000313" key="3">
    <source>
        <dbReference type="EMBL" id="MRU14952.1"/>
    </source>
</evidence>
<feature type="region of interest" description="Disordered" evidence="1">
    <location>
        <begin position="686"/>
        <end position="784"/>
    </location>
</feature>